<dbReference type="AlphaFoldDB" id="A0A9D2EQT4"/>
<evidence type="ECO:0000313" key="2">
    <source>
        <dbReference type="EMBL" id="HIZ41672.1"/>
    </source>
</evidence>
<name>A0A9D2EQT4_9FIRM</name>
<dbReference type="Proteomes" id="UP000824048">
    <property type="component" value="Unassembled WGS sequence"/>
</dbReference>
<evidence type="ECO:0000313" key="3">
    <source>
        <dbReference type="Proteomes" id="UP000824048"/>
    </source>
</evidence>
<organism evidence="2 3">
    <name type="scientific">Candidatus Gemmiger excrementigallinarum</name>
    <dbReference type="NCBI Taxonomy" id="2838609"/>
    <lineage>
        <taxon>Bacteria</taxon>
        <taxon>Bacillati</taxon>
        <taxon>Bacillota</taxon>
        <taxon>Clostridia</taxon>
        <taxon>Eubacteriales</taxon>
        <taxon>Gemmiger</taxon>
    </lineage>
</organism>
<protein>
    <recommendedName>
        <fullName evidence="4">DUF4316 domain-containing protein</fullName>
    </recommendedName>
</protein>
<reference evidence="2" key="1">
    <citation type="journal article" date="2021" name="PeerJ">
        <title>Extensive microbial diversity within the chicken gut microbiome revealed by metagenomics and culture.</title>
        <authorList>
            <person name="Gilroy R."/>
            <person name="Ravi A."/>
            <person name="Getino M."/>
            <person name="Pursley I."/>
            <person name="Horton D.L."/>
            <person name="Alikhan N.F."/>
            <person name="Baker D."/>
            <person name="Gharbi K."/>
            <person name="Hall N."/>
            <person name="Watson M."/>
            <person name="Adriaenssens E.M."/>
            <person name="Foster-Nyarko E."/>
            <person name="Jarju S."/>
            <person name="Secka A."/>
            <person name="Antonio M."/>
            <person name="Oren A."/>
            <person name="Chaudhuri R.R."/>
            <person name="La Ragione R."/>
            <person name="Hildebrand F."/>
            <person name="Pallen M.J."/>
        </authorList>
    </citation>
    <scope>NUCLEOTIDE SEQUENCE</scope>
    <source>
        <strain evidence="2">ChiSxjej1B13-11774</strain>
    </source>
</reference>
<comment type="caution">
    <text evidence="2">The sequence shown here is derived from an EMBL/GenBank/DDBJ whole genome shotgun (WGS) entry which is preliminary data.</text>
</comment>
<sequence>MSEERNQYAVVPFDTFERYLGPRYENIPGVEYILENGTLLYFMEEAPGVYESADHTVTGEPAAPKLFVPVYEGDEMQPHAFSEVGPREQFAAITDFSVTIGLPGVNQRKEPGYVLDNGLVLLESERDIQGNYKAGAGMDGMFLQTGRIFEPIRYPDGEILAFLERQPERIRAKDLESVKAYDTARVQNPREERPSQRPPSLREQLRRAQETRPLPGANAPERER</sequence>
<evidence type="ECO:0000256" key="1">
    <source>
        <dbReference type="SAM" id="MobiDB-lite"/>
    </source>
</evidence>
<feature type="region of interest" description="Disordered" evidence="1">
    <location>
        <begin position="174"/>
        <end position="224"/>
    </location>
</feature>
<gene>
    <name evidence="2" type="ORF">H9811_03810</name>
</gene>
<reference evidence="2" key="2">
    <citation type="submission" date="2021-04" db="EMBL/GenBank/DDBJ databases">
        <authorList>
            <person name="Gilroy R."/>
        </authorList>
    </citation>
    <scope>NUCLEOTIDE SEQUENCE</scope>
    <source>
        <strain evidence="2">ChiSxjej1B13-11774</strain>
    </source>
</reference>
<accession>A0A9D2EQT4</accession>
<dbReference type="EMBL" id="DXBP01000028">
    <property type="protein sequence ID" value="HIZ41672.1"/>
    <property type="molecule type" value="Genomic_DNA"/>
</dbReference>
<evidence type="ECO:0008006" key="4">
    <source>
        <dbReference type="Google" id="ProtNLM"/>
    </source>
</evidence>
<proteinExistence type="predicted"/>